<dbReference type="PANTHER" id="PTHR12829">
    <property type="entry name" value="N6-ADENOSINE-METHYLTRANSFERASE"/>
    <property type="match status" value="1"/>
</dbReference>
<keyword evidence="4" id="KW-1185">Reference proteome</keyword>
<dbReference type="InterPro" id="IPR007757">
    <property type="entry name" value="MT-A70-like"/>
</dbReference>
<proteinExistence type="inferred from homology"/>
<evidence type="ECO:0008006" key="5">
    <source>
        <dbReference type="Google" id="ProtNLM"/>
    </source>
</evidence>
<evidence type="ECO:0000256" key="2">
    <source>
        <dbReference type="SAM" id="MobiDB-lite"/>
    </source>
</evidence>
<dbReference type="GO" id="GO:0008168">
    <property type="term" value="F:methyltransferase activity"/>
    <property type="evidence" value="ECO:0007669"/>
    <property type="project" value="TreeGrafter"/>
</dbReference>
<dbReference type="KEGG" id="bcom:BAUCODRAFT_38978"/>
<feature type="compositionally biased region" description="Polar residues" evidence="2">
    <location>
        <begin position="154"/>
        <end position="166"/>
    </location>
</feature>
<dbReference type="Proteomes" id="UP000011761">
    <property type="component" value="Unassembled WGS sequence"/>
</dbReference>
<dbReference type="GO" id="GO:0005634">
    <property type="term" value="C:nucleus"/>
    <property type="evidence" value="ECO:0007669"/>
    <property type="project" value="TreeGrafter"/>
</dbReference>
<name>M2MZT4_BAUPA</name>
<feature type="region of interest" description="Disordered" evidence="2">
    <location>
        <begin position="145"/>
        <end position="167"/>
    </location>
</feature>
<dbReference type="OMA" id="EEWVWIK"/>
<evidence type="ECO:0000313" key="3">
    <source>
        <dbReference type="EMBL" id="EMC91840.1"/>
    </source>
</evidence>
<gene>
    <name evidence="3" type="ORF">BAUCODRAFT_38978</name>
</gene>
<evidence type="ECO:0000256" key="1">
    <source>
        <dbReference type="PROSITE-ProRule" id="PRU00489"/>
    </source>
</evidence>
<reference evidence="3 4" key="1">
    <citation type="journal article" date="2012" name="PLoS Pathog.">
        <title>Diverse lifestyles and strategies of plant pathogenesis encoded in the genomes of eighteen Dothideomycetes fungi.</title>
        <authorList>
            <person name="Ohm R.A."/>
            <person name="Feau N."/>
            <person name="Henrissat B."/>
            <person name="Schoch C.L."/>
            <person name="Horwitz B.A."/>
            <person name="Barry K.W."/>
            <person name="Condon B.J."/>
            <person name="Copeland A.C."/>
            <person name="Dhillon B."/>
            <person name="Glaser F."/>
            <person name="Hesse C.N."/>
            <person name="Kosti I."/>
            <person name="LaButti K."/>
            <person name="Lindquist E.A."/>
            <person name="Lucas S."/>
            <person name="Salamov A.A."/>
            <person name="Bradshaw R.E."/>
            <person name="Ciuffetti L."/>
            <person name="Hamelin R.C."/>
            <person name="Kema G.H.J."/>
            <person name="Lawrence C."/>
            <person name="Scott J.A."/>
            <person name="Spatafora J.W."/>
            <person name="Turgeon B.G."/>
            <person name="de Wit P.J.G.M."/>
            <person name="Zhong S."/>
            <person name="Goodwin S.B."/>
            <person name="Grigoriev I.V."/>
        </authorList>
    </citation>
    <scope>NUCLEOTIDE SEQUENCE [LARGE SCALE GENOMIC DNA]</scope>
    <source>
        <strain evidence="3 4">UAMH 10762</strain>
    </source>
</reference>
<dbReference type="OrthoDB" id="61116at2759"/>
<accession>M2MZT4</accession>
<organism evidence="3 4">
    <name type="scientific">Baudoinia panamericana (strain UAMH 10762)</name>
    <name type="common">Angels' share fungus</name>
    <name type="synonym">Baudoinia compniacensis (strain UAMH 10762)</name>
    <dbReference type="NCBI Taxonomy" id="717646"/>
    <lineage>
        <taxon>Eukaryota</taxon>
        <taxon>Fungi</taxon>
        <taxon>Dikarya</taxon>
        <taxon>Ascomycota</taxon>
        <taxon>Pezizomycotina</taxon>
        <taxon>Dothideomycetes</taxon>
        <taxon>Dothideomycetidae</taxon>
        <taxon>Mycosphaerellales</taxon>
        <taxon>Teratosphaeriaceae</taxon>
        <taxon>Baudoinia</taxon>
    </lineage>
</organism>
<protein>
    <recommendedName>
        <fullName evidence="5">MT-A70-domain-containing protein</fullName>
    </recommendedName>
</protein>
<dbReference type="Pfam" id="PF05063">
    <property type="entry name" value="MT-A70"/>
    <property type="match status" value="1"/>
</dbReference>
<dbReference type="AlphaFoldDB" id="M2MZT4"/>
<dbReference type="PANTHER" id="PTHR12829:SF4">
    <property type="entry name" value="N(6)-ADENINE-SPECIFIC METHYLTRANSFERASE METTL4"/>
    <property type="match status" value="1"/>
</dbReference>
<dbReference type="GeneID" id="19113681"/>
<dbReference type="RefSeq" id="XP_007680926.1">
    <property type="nucleotide sequence ID" value="XM_007682736.1"/>
</dbReference>
<dbReference type="HOGENOM" id="CLU_027091_4_0_1"/>
<sequence>MASPILWQNEDATITLIDIPTSITTAQGTVQHPCHDRILSSEPLTAPFAANEPKSAPAKAKLMTNSVDEDLHAEYAALLSTALQEVRNRYEGAWCLPRPFVQPPSKKRKRDANGEEPESTCVEALLPHQEPPGLLSRLARPVRGDASVPRVRLQSGQRDGGSTETARSIDLPSLISSADSEPAQLLITTNDKEDTFRYRIPPTSSFYLGDCADSNSFRNAVRQHSAQQDTTYLFDFILLDPPWPNRSVRRTHQTKGSTYNVLTTVETIQDLLLGMDLDMLMQQDCRVGIWITNKRAVRDLVLGDGGLFAAWGLKLEEEWIWLKTTVDGQPVSDLNALWRKPYEVFLLGRRSLDYDVGTSDTELKRRVVVGVPDLHSRKPSLKALIESLLLVSRSQRVLEVFARHLVAGWCSWGDECIKFNWDGYWLKT</sequence>
<comment type="similarity">
    <text evidence="1">Belongs to the MT-A70-like family.</text>
</comment>
<dbReference type="STRING" id="717646.M2MZT4"/>
<dbReference type="PROSITE" id="PS51143">
    <property type="entry name" value="MT_A70"/>
    <property type="match status" value="1"/>
</dbReference>
<dbReference type="eggNOG" id="KOG2356">
    <property type="taxonomic scope" value="Eukaryota"/>
</dbReference>
<evidence type="ECO:0000313" key="4">
    <source>
        <dbReference type="Proteomes" id="UP000011761"/>
    </source>
</evidence>
<dbReference type="EMBL" id="KB445563">
    <property type="protein sequence ID" value="EMC91840.1"/>
    <property type="molecule type" value="Genomic_DNA"/>
</dbReference>